<proteinExistence type="inferred from homology"/>
<dbReference type="EMBL" id="KK108317">
    <property type="protein sequence ID" value="EZA46770.1"/>
    <property type="molecule type" value="Genomic_DNA"/>
</dbReference>
<evidence type="ECO:0000313" key="14">
    <source>
        <dbReference type="Proteomes" id="UP000279307"/>
    </source>
</evidence>
<reference evidence="12 14" key="2">
    <citation type="journal article" date="2018" name="Genome Res.">
        <title>The genomic architecture and molecular evolution of ant odorant receptors.</title>
        <authorList>
            <person name="McKenzie S.K."/>
            <person name="Kronauer D.J.C."/>
        </authorList>
    </citation>
    <scope>NUCLEOTIDE SEQUENCE [LARGE SCALE GENOMIC DNA]</scope>
    <source>
        <strain evidence="12">Clonal line C1</strain>
    </source>
</reference>
<feature type="transmembrane region" description="Helical" evidence="10">
    <location>
        <begin position="294"/>
        <end position="312"/>
    </location>
</feature>
<sequence>MDFTEEHYKLNRILLLWLGLWPYDTSFFKKIQIVFFEALFISFVLCQFNVLLVKNCSIVLVMRICMFLFIISCVIINYNAGLLLTHTFKYVFNRIRYDWKILKNQAEFEIIQKYADKTKFYTISFALLGTSGCLGVLSLSFVSPILDVIIPMNVSRSLRLPIVAEYFVDQTRYFYPIMIHIFIVSYVCLMTLVAIIALLIAYVMHNCAIFEIVSYRLEHMFDEKILEMSKDIREHILYERLVHAVYLHRRATDMANIMTNSYANFYMIFLIIGIGSTTFSVFHFFYVLEALNDVIEIITSSAIIVFQFYYIFIANYMGQNIIDISVNLFQTTYNTEWYAAPLWLQKLILFIMQRSSIKSTFTTAGVFDASLEGFAKLLSMSMSYVMFLRST</sequence>
<gene>
    <name evidence="12" type="ORF">DMN91_009721</name>
    <name evidence="11" type="ORF">X777_02041</name>
</gene>
<feature type="transmembrane region" description="Helical" evidence="10">
    <location>
        <begin position="265"/>
        <end position="288"/>
    </location>
</feature>
<protein>
    <recommendedName>
        <fullName evidence="10">Odorant receptor</fullName>
    </recommendedName>
</protein>
<dbReference type="GO" id="GO:0007165">
    <property type="term" value="P:signal transduction"/>
    <property type="evidence" value="ECO:0007669"/>
    <property type="project" value="UniProtKB-KW"/>
</dbReference>
<evidence type="ECO:0000256" key="5">
    <source>
        <dbReference type="ARBA" id="ARBA00022725"/>
    </source>
</evidence>
<organism evidence="11 13">
    <name type="scientific">Ooceraea biroi</name>
    <name type="common">Clonal raider ant</name>
    <name type="synonym">Cerapachys biroi</name>
    <dbReference type="NCBI Taxonomy" id="2015173"/>
    <lineage>
        <taxon>Eukaryota</taxon>
        <taxon>Metazoa</taxon>
        <taxon>Ecdysozoa</taxon>
        <taxon>Arthropoda</taxon>
        <taxon>Hexapoda</taxon>
        <taxon>Insecta</taxon>
        <taxon>Pterygota</taxon>
        <taxon>Neoptera</taxon>
        <taxon>Endopterygota</taxon>
        <taxon>Hymenoptera</taxon>
        <taxon>Apocrita</taxon>
        <taxon>Aculeata</taxon>
        <taxon>Formicoidea</taxon>
        <taxon>Formicidae</taxon>
        <taxon>Dorylinae</taxon>
        <taxon>Ooceraea</taxon>
    </lineage>
</organism>
<dbReference type="Proteomes" id="UP000279307">
    <property type="component" value="Chromosome 10"/>
</dbReference>
<feature type="transmembrane region" description="Helical" evidence="10">
    <location>
        <begin position="33"/>
        <end position="52"/>
    </location>
</feature>
<dbReference type="PANTHER" id="PTHR21137">
    <property type="entry name" value="ODORANT RECEPTOR"/>
    <property type="match status" value="1"/>
</dbReference>
<keyword evidence="9 10" id="KW-0807">Transducer</keyword>
<evidence type="ECO:0000256" key="2">
    <source>
        <dbReference type="ARBA" id="ARBA00022475"/>
    </source>
</evidence>
<evidence type="ECO:0000256" key="8">
    <source>
        <dbReference type="ARBA" id="ARBA00023170"/>
    </source>
</evidence>
<evidence type="ECO:0000313" key="13">
    <source>
        <dbReference type="Proteomes" id="UP000053097"/>
    </source>
</evidence>
<dbReference type="Pfam" id="PF02949">
    <property type="entry name" value="7tm_6"/>
    <property type="match status" value="1"/>
</dbReference>
<keyword evidence="5 10" id="KW-0552">Olfaction</keyword>
<accession>A0A026VSZ0</accession>
<keyword evidence="7 10" id="KW-0472">Membrane</keyword>
<comment type="similarity">
    <text evidence="10">Belongs to the insect chemoreceptor superfamily. Heteromeric odorant receptor channel (TC 1.A.69) family.</text>
</comment>
<keyword evidence="4 10" id="KW-0812">Transmembrane</keyword>
<evidence type="ECO:0000256" key="1">
    <source>
        <dbReference type="ARBA" id="ARBA00004651"/>
    </source>
</evidence>
<evidence type="ECO:0000256" key="6">
    <source>
        <dbReference type="ARBA" id="ARBA00022989"/>
    </source>
</evidence>
<evidence type="ECO:0000256" key="7">
    <source>
        <dbReference type="ARBA" id="ARBA00023136"/>
    </source>
</evidence>
<evidence type="ECO:0000256" key="4">
    <source>
        <dbReference type="ARBA" id="ARBA00022692"/>
    </source>
</evidence>
<evidence type="ECO:0000256" key="3">
    <source>
        <dbReference type="ARBA" id="ARBA00022606"/>
    </source>
</evidence>
<reference evidence="11 13" key="1">
    <citation type="journal article" date="2014" name="Curr. Biol.">
        <title>The genome of the clonal raider ant Cerapachys biroi.</title>
        <authorList>
            <person name="Oxley P.R."/>
            <person name="Ji L."/>
            <person name="Fetter-Pruneda I."/>
            <person name="McKenzie S.K."/>
            <person name="Li C."/>
            <person name="Hu H."/>
            <person name="Zhang G."/>
            <person name="Kronauer D.J."/>
        </authorList>
    </citation>
    <scope>NUCLEOTIDE SEQUENCE [LARGE SCALE GENOMIC DNA]</scope>
</reference>
<feature type="transmembrane region" description="Helical" evidence="10">
    <location>
        <begin position="120"/>
        <end position="146"/>
    </location>
</feature>
<reference evidence="12" key="3">
    <citation type="submission" date="2018-07" db="EMBL/GenBank/DDBJ databases">
        <authorList>
            <person name="Mckenzie S.K."/>
            <person name="Kronauer D.J.C."/>
        </authorList>
    </citation>
    <scope>NUCLEOTIDE SEQUENCE</scope>
    <source>
        <strain evidence="12">Clonal line C1</strain>
    </source>
</reference>
<comment type="subcellular location">
    <subcellularLocation>
        <location evidence="1 10">Cell membrane</location>
        <topology evidence="1 10">Multi-pass membrane protein</topology>
    </subcellularLocation>
</comment>
<dbReference type="Proteomes" id="UP000053097">
    <property type="component" value="Unassembled WGS sequence"/>
</dbReference>
<evidence type="ECO:0000313" key="11">
    <source>
        <dbReference type="EMBL" id="EZA46770.1"/>
    </source>
</evidence>
<dbReference type="InterPro" id="IPR004117">
    <property type="entry name" value="7tm6_olfct_rcpt"/>
</dbReference>
<dbReference type="AlphaFoldDB" id="A0A026VSZ0"/>
<evidence type="ECO:0000256" key="9">
    <source>
        <dbReference type="ARBA" id="ARBA00023224"/>
    </source>
</evidence>
<dbReference type="PANTHER" id="PTHR21137:SF35">
    <property type="entry name" value="ODORANT RECEPTOR 19A-RELATED"/>
    <property type="match status" value="1"/>
</dbReference>
<dbReference type="GO" id="GO:0004984">
    <property type="term" value="F:olfactory receptor activity"/>
    <property type="evidence" value="ECO:0007669"/>
    <property type="project" value="InterPro"/>
</dbReference>
<keyword evidence="13" id="KW-1185">Reference proteome</keyword>
<dbReference type="GO" id="GO:0005549">
    <property type="term" value="F:odorant binding"/>
    <property type="evidence" value="ECO:0007669"/>
    <property type="project" value="InterPro"/>
</dbReference>
<feature type="transmembrane region" description="Helical" evidence="10">
    <location>
        <begin position="58"/>
        <end position="84"/>
    </location>
</feature>
<keyword evidence="6 10" id="KW-1133">Transmembrane helix</keyword>
<comment type="caution">
    <text evidence="10">Lacks conserved residue(s) required for the propagation of feature annotation.</text>
</comment>
<dbReference type="OrthoDB" id="7526871at2759"/>
<dbReference type="GO" id="GO:0005886">
    <property type="term" value="C:plasma membrane"/>
    <property type="evidence" value="ECO:0007669"/>
    <property type="project" value="UniProtKB-SubCell"/>
</dbReference>
<evidence type="ECO:0000256" key="10">
    <source>
        <dbReference type="RuleBase" id="RU351113"/>
    </source>
</evidence>
<dbReference type="EMBL" id="QOIP01000010">
    <property type="protein sequence ID" value="RLU17486.1"/>
    <property type="molecule type" value="Genomic_DNA"/>
</dbReference>
<keyword evidence="8 10" id="KW-0675">Receptor</keyword>
<name>A0A026VSZ0_OOCBI</name>
<evidence type="ECO:0000313" key="12">
    <source>
        <dbReference type="EMBL" id="RLU17486.1"/>
    </source>
</evidence>
<feature type="transmembrane region" description="Helical" evidence="10">
    <location>
        <begin position="177"/>
        <end position="203"/>
    </location>
</feature>
<dbReference type="OMA" id="PMENITR"/>
<keyword evidence="2" id="KW-1003">Cell membrane</keyword>
<keyword evidence="3 10" id="KW-0716">Sensory transduction</keyword>